<sequence length="269" mass="29050">MNIFNGRDKATILDAKVLEFLGTEHIKGELAIILIGDNEASEKYISIKKKYCDSKGIKCVVHRIDGRLKDEDIFKKVFDVVASPNTAGAIIQLPLPRPSLDPCLRLIPAEKDIDAISPFSMEAFYAGRPHKILPVVRALDFFIRETGKDSSSSALRAAVIGEGFLVGKPAAQYLKSKNYQVSVINDYQTGQKIDTDVLVLSAGIPNLVRGEDVSAGCDVVDFGSSVVDGKTTGDLVQDSSLEHLGLVSMSPGGVGPLVVRFLIMNFLGI</sequence>
<keyword evidence="4" id="KW-0378">Hydrolase</keyword>
<proteinExistence type="predicted"/>
<feature type="domain" description="Tetrahydrofolate dehydrogenase/cyclohydrolase catalytic" evidence="9">
    <location>
        <begin position="21"/>
        <end position="114"/>
    </location>
</feature>
<gene>
    <name evidence="11" type="ORF">UU55_C0014G0004</name>
</gene>
<dbReference type="PANTHER" id="PTHR48099">
    <property type="entry name" value="C-1-TETRAHYDROFOLATE SYNTHASE, CYTOPLASMIC-RELATED"/>
    <property type="match status" value="1"/>
</dbReference>
<dbReference type="EMBL" id="LCBB01000014">
    <property type="protein sequence ID" value="KKS02616.1"/>
    <property type="molecule type" value="Genomic_DNA"/>
</dbReference>
<dbReference type="GO" id="GO:0009086">
    <property type="term" value="P:methionine biosynthetic process"/>
    <property type="evidence" value="ECO:0007669"/>
    <property type="project" value="UniProtKB-KW"/>
</dbReference>
<evidence type="ECO:0000256" key="1">
    <source>
        <dbReference type="ARBA" id="ARBA00004777"/>
    </source>
</evidence>
<dbReference type="PANTHER" id="PTHR48099:SF5">
    <property type="entry name" value="C-1-TETRAHYDROFOLATE SYNTHASE, CYTOPLASMIC"/>
    <property type="match status" value="1"/>
</dbReference>
<dbReference type="SUPFAM" id="SSF53223">
    <property type="entry name" value="Aminoacid dehydrogenase-like, N-terminal domain"/>
    <property type="match status" value="1"/>
</dbReference>
<dbReference type="Pfam" id="PF00763">
    <property type="entry name" value="THF_DHG_CYH"/>
    <property type="match status" value="1"/>
</dbReference>
<evidence type="ECO:0000256" key="3">
    <source>
        <dbReference type="ARBA" id="ARBA00022755"/>
    </source>
</evidence>
<evidence type="ECO:0000313" key="11">
    <source>
        <dbReference type="EMBL" id="KKS02616.1"/>
    </source>
</evidence>
<dbReference type="GO" id="GO:0035999">
    <property type="term" value="P:tetrahydrofolate interconversion"/>
    <property type="evidence" value="ECO:0007669"/>
    <property type="project" value="TreeGrafter"/>
</dbReference>
<dbReference type="GO" id="GO:0006164">
    <property type="term" value="P:purine nucleotide biosynthetic process"/>
    <property type="evidence" value="ECO:0007669"/>
    <property type="project" value="UniProtKB-KW"/>
</dbReference>
<keyword evidence="3" id="KW-0658">Purine biosynthesis</keyword>
<keyword evidence="8" id="KW-0511">Multifunctional enzyme</keyword>
<dbReference type="Gene3D" id="3.40.50.720">
    <property type="entry name" value="NAD(P)-binding Rossmann-like Domain"/>
    <property type="match status" value="1"/>
</dbReference>
<evidence type="ECO:0000256" key="8">
    <source>
        <dbReference type="ARBA" id="ARBA00023268"/>
    </source>
</evidence>
<comment type="caution">
    <text evidence="11">The sequence shown here is derived from an EMBL/GenBank/DDBJ whole genome shotgun (WGS) entry which is preliminary data.</text>
</comment>
<evidence type="ECO:0000256" key="6">
    <source>
        <dbReference type="ARBA" id="ARBA00023002"/>
    </source>
</evidence>
<dbReference type="Gene3D" id="3.40.50.10860">
    <property type="entry name" value="Leucine Dehydrogenase, chain A, domain 1"/>
    <property type="match status" value="1"/>
</dbReference>
<organism evidence="11 12">
    <name type="scientific">candidate division WWE3 bacterium GW2011_GWC2_41_23</name>
    <dbReference type="NCBI Taxonomy" id="1619123"/>
    <lineage>
        <taxon>Bacteria</taxon>
        <taxon>Katanobacteria</taxon>
    </lineage>
</organism>
<dbReference type="SUPFAM" id="SSF51735">
    <property type="entry name" value="NAD(P)-binding Rossmann-fold domains"/>
    <property type="match status" value="1"/>
</dbReference>
<keyword evidence="7" id="KW-0486">Methionine biosynthesis</keyword>
<dbReference type="InterPro" id="IPR020630">
    <property type="entry name" value="THF_DH/CycHdrlase_cat_dom"/>
</dbReference>
<dbReference type="Proteomes" id="UP000033947">
    <property type="component" value="Unassembled WGS sequence"/>
</dbReference>
<protein>
    <submittedName>
        <fullName evidence="11">Bifunctional protein FolD</fullName>
    </submittedName>
</protein>
<dbReference type="InterPro" id="IPR036291">
    <property type="entry name" value="NAD(P)-bd_dom_sf"/>
</dbReference>
<evidence type="ECO:0000256" key="5">
    <source>
        <dbReference type="ARBA" id="ARBA00022857"/>
    </source>
</evidence>
<evidence type="ECO:0000259" key="10">
    <source>
        <dbReference type="Pfam" id="PF02882"/>
    </source>
</evidence>
<dbReference type="GO" id="GO:0004477">
    <property type="term" value="F:methenyltetrahydrofolate cyclohydrolase activity"/>
    <property type="evidence" value="ECO:0007669"/>
    <property type="project" value="TreeGrafter"/>
</dbReference>
<accession>A0A0G0XZS2</accession>
<dbReference type="GO" id="GO:0005829">
    <property type="term" value="C:cytosol"/>
    <property type="evidence" value="ECO:0007669"/>
    <property type="project" value="TreeGrafter"/>
</dbReference>
<reference evidence="11 12" key="1">
    <citation type="journal article" date="2015" name="Nature">
        <title>rRNA introns, odd ribosomes, and small enigmatic genomes across a large radiation of phyla.</title>
        <authorList>
            <person name="Brown C.T."/>
            <person name="Hug L.A."/>
            <person name="Thomas B.C."/>
            <person name="Sharon I."/>
            <person name="Castelle C.J."/>
            <person name="Singh A."/>
            <person name="Wilkins M.J."/>
            <person name="Williams K.H."/>
            <person name="Banfield J.F."/>
        </authorList>
    </citation>
    <scope>NUCLEOTIDE SEQUENCE [LARGE SCALE GENOMIC DNA]</scope>
</reference>
<evidence type="ECO:0000259" key="9">
    <source>
        <dbReference type="Pfam" id="PF00763"/>
    </source>
</evidence>
<dbReference type="AlphaFoldDB" id="A0A0G0XZS2"/>
<evidence type="ECO:0000256" key="7">
    <source>
        <dbReference type="ARBA" id="ARBA00023167"/>
    </source>
</evidence>
<evidence type="ECO:0000313" key="12">
    <source>
        <dbReference type="Proteomes" id="UP000033947"/>
    </source>
</evidence>
<keyword evidence="7" id="KW-0028">Amino-acid biosynthesis</keyword>
<evidence type="ECO:0000256" key="4">
    <source>
        <dbReference type="ARBA" id="ARBA00022801"/>
    </source>
</evidence>
<dbReference type="InterPro" id="IPR020631">
    <property type="entry name" value="THF_DH/CycHdrlase_NAD-bd_dom"/>
</dbReference>
<keyword evidence="6" id="KW-0560">Oxidoreductase</keyword>
<keyword evidence="5" id="KW-0521">NADP</keyword>
<comment type="pathway">
    <text evidence="1">One-carbon metabolism; tetrahydrofolate interconversion.</text>
</comment>
<dbReference type="Pfam" id="PF02882">
    <property type="entry name" value="THF_DHG_CYH_C"/>
    <property type="match status" value="1"/>
</dbReference>
<dbReference type="PRINTS" id="PR00085">
    <property type="entry name" value="THFDHDRGNASE"/>
</dbReference>
<name>A0A0G0XZS2_UNCKA</name>
<feature type="domain" description="Tetrahydrofolate dehydrogenase/cyclohydrolase NAD(P)-binding" evidence="10">
    <location>
        <begin position="152"/>
        <end position="267"/>
    </location>
</feature>
<evidence type="ECO:0000256" key="2">
    <source>
        <dbReference type="ARBA" id="ARBA00022563"/>
    </source>
</evidence>
<dbReference type="InterPro" id="IPR046346">
    <property type="entry name" value="Aminoacid_DH-like_N_sf"/>
</dbReference>
<keyword evidence="2" id="KW-0554">One-carbon metabolism</keyword>
<dbReference type="GO" id="GO:0004488">
    <property type="term" value="F:methylenetetrahydrofolate dehydrogenase (NADP+) activity"/>
    <property type="evidence" value="ECO:0007669"/>
    <property type="project" value="InterPro"/>
</dbReference>
<dbReference type="InterPro" id="IPR000672">
    <property type="entry name" value="THF_DH/CycHdrlase"/>
</dbReference>